<accession>A0ABR4ALL4</accession>
<sequence>MSIIDIPDTQPVILQDIWIALQCVFALIPGPLGIYAGHSSFNYTWQQAAEVVSNAMTTLPNIGRFLFPTGNAVADGCEFVGIPPQPSFMMQNAHSVTAPEYSERTSRLSGTIDYADEKQAAT</sequence>
<protein>
    <submittedName>
        <fullName evidence="1">Uncharacterized protein</fullName>
    </submittedName>
</protein>
<comment type="caution">
    <text evidence="1">The sequence shown here is derived from an EMBL/GenBank/DDBJ whole genome shotgun (WGS) entry which is preliminary data.</text>
</comment>
<dbReference type="EMBL" id="JBHFEH010000110">
    <property type="protein sequence ID" value="KAL2046633.1"/>
    <property type="molecule type" value="Genomic_DNA"/>
</dbReference>
<reference evidence="1 2" key="1">
    <citation type="submission" date="2024-09" db="EMBL/GenBank/DDBJ databases">
        <title>Rethinking Asexuality: The Enigmatic Case of Functional Sexual Genes in Lepraria (Stereocaulaceae).</title>
        <authorList>
            <person name="Doellman M."/>
            <person name="Sun Y."/>
            <person name="Barcenas-Pena A."/>
            <person name="Lumbsch H.T."/>
            <person name="Grewe F."/>
        </authorList>
    </citation>
    <scope>NUCLEOTIDE SEQUENCE [LARGE SCALE GENOMIC DNA]</scope>
    <source>
        <strain evidence="1 2">Grewe 0041</strain>
    </source>
</reference>
<keyword evidence="2" id="KW-1185">Reference proteome</keyword>
<name>A0ABR4ALL4_9LECA</name>
<gene>
    <name evidence="1" type="ORF">ABVK25_011672</name>
</gene>
<organism evidence="1 2">
    <name type="scientific">Lepraria finkii</name>
    <dbReference type="NCBI Taxonomy" id="1340010"/>
    <lineage>
        <taxon>Eukaryota</taxon>
        <taxon>Fungi</taxon>
        <taxon>Dikarya</taxon>
        <taxon>Ascomycota</taxon>
        <taxon>Pezizomycotina</taxon>
        <taxon>Lecanoromycetes</taxon>
        <taxon>OSLEUM clade</taxon>
        <taxon>Lecanoromycetidae</taxon>
        <taxon>Lecanorales</taxon>
        <taxon>Lecanorineae</taxon>
        <taxon>Stereocaulaceae</taxon>
        <taxon>Lepraria</taxon>
    </lineage>
</organism>
<proteinExistence type="predicted"/>
<evidence type="ECO:0000313" key="2">
    <source>
        <dbReference type="Proteomes" id="UP001590951"/>
    </source>
</evidence>
<dbReference type="Proteomes" id="UP001590951">
    <property type="component" value="Unassembled WGS sequence"/>
</dbReference>
<evidence type="ECO:0000313" key="1">
    <source>
        <dbReference type="EMBL" id="KAL2046633.1"/>
    </source>
</evidence>